<evidence type="ECO:0000313" key="1">
    <source>
        <dbReference type="EMBL" id="TFK75151.1"/>
    </source>
</evidence>
<proteinExistence type="predicted"/>
<name>A0ACD3BBW9_9AGAR</name>
<sequence length="271" mass="30489">MFDSPSKAEYEPLAHHLDGETSDDGPSTSHVELRSYSDSSSSNSWSFILPKPLVYGCLVIAALSVLNLALLPATITKYKEIVFTNAELDALDYPTQHLGLDRVKLKHLPNWNRAWPTNIVRISQNLNNNVFGEGTQVFISVQDTTMMRFPIPSSKSGSRACALSFTAPPENTPKETYGTKGDITEIEVWNVLPPDHDIPWSERSQHHRPPRGDILGTMSLKMAMPNATTEDFECPEDELVVELRCLRVACEVQFKQTDTWPKFGFELVRRQ</sequence>
<dbReference type="Proteomes" id="UP000308600">
    <property type="component" value="Unassembled WGS sequence"/>
</dbReference>
<gene>
    <name evidence="1" type="ORF">BDN72DRAFT_560678</name>
</gene>
<protein>
    <submittedName>
        <fullName evidence="1">Uncharacterized protein</fullName>
    </submittedName>
</protein>
<accession>A0ACD3BBW9</accession>
<reference evidence="1 2" key="1">
    <citation type="journal article" date="2019" name="Nat. Ecol. Evol.">
        <title>Megaphylogeny resolves global patterns of mushroom evolution.</title>
        <authorList>
            <person name="Varga T."/>
            <person name="Krizsan K."/>
            <person name="Foldi C."/>
            <person name="Dima B."/>
            <person name="Sanchez-Garcia M."/>
            <person name="Sanchez-Ramirez S."/>
            <person name="Szollosi G.J."/>
            <person name="Szarkandi J.G."/>
            <person name="Papp V."/>
            <person name="Albert L."/>
            <person name="Andreopoulos W."/>
            <person name="Angelini C."/>
            <person name="Antonin V."/>
            <person name="Barry K.W."/>
            <person name="Bougher N.L."/>
            <person name="Buchanan P."/>
            <person name="Buyck B."/>
            <person name="Bense V."/>
            <person name="Catcheside P."/>
            <person name="Chovatia M."/>
            <person name="Cooper J."/>
            <person name="Damon W."/>
            <person name="Desjardin D."/>
            <person name="Finy P."/>
            <person name="Geml J."/>
            <person name="Haridas S."/>
            <person name="Hughes K."/>
            <person name="Justo A."/>
            <person name="Karasinski D."/>
            <person name="Kautmanova I."/>
            <person name="Kiss B."/>
            <person name="Kocsube S."/>
            <person name="Kotiranta H."/>
            <person name="LaButti K.M."/>
            <person name="Lechner B.E."/>
            <person name="Liimatainen K."/>
            <person name="Lipzen A."/>
            <person name="Lukacs Z."/>
            <person name="Mihaltcheva S."/>
            <person name="Morgado L.N."/>
            <person name="Niskanen T."/>
            <person name="Noordeloos M.E."/>
            <person name="Ohm R.A."/>
            <person name="Ortiz-Santana B."/>
            <person name="Ovrebo C."/>
            <person name="Racz N."/>
            <person name="Riley R."/>
            <person name="Savchenko A."/>
            <person name="Shiryaev A."/>
            <person name="Soop K."/>
            <person name="Spirin V."/>
            <person name="Szebenyi C."/>
            <person name="Tomsovsky M."/>
            <person name="Tulloss R.E."/>
            <person name="Uehling J."/>
            <person name="Grigoriev I.V."/>
            <person name="Vagvolgyi C."/>
            <person name="Papp T."/>
            <person name="Martin F.M."/>
            <person name="Miettinen O."/>
            <person name="Hibbett D.S."/>
            <person name="Nagy L.G."/>
        </authorList>
    </citation>
    <scope>NUCLEOTIDE SEQUENCE [LARGE SCALE GENOMIC DNA]</scope>
    <source>
        <strain evidence="1 2">NL-1719</strain>
    </source>
</reference>
<evidence type="ECO:0000313" key="2">
    <source>
        <dbReference type="Proteomes" id="UP000308600"/>
    </source>
</evidence>
<organism evidence="1 2">
    <name type="scientific">Pluteus cervinus</name>
    <dbReference type="NCBI Taxonomy" id="181527"/>
    <lineage>
        <taxon>Eukaryota</taxon>
        <taxon>Fungi</taxon>
        <taxon>Dikarya</taxon>
        <taxon>Basidiomycota</taxon>
        <taxon>Agaricomycotina</taxon>
        <taxon>Agaricomycetes</taxon>
        <taxon>Agaricomycetidae</taxon>
        <taxon>Agaricales</taxon>
        <taxon>Pluteineae</taxon>
        <taxon>Pluteaceae</taxon>
        <taxon>Pluteus</taxon>
    </lineage>
</organism>
<dbReference type="EMBL" id="ML208264">
    <property type="protein sequence ID" value="TFK75151.1"/>
    <property type="molecule type" value="Genomic_DNA"/>
</dbReference>
<keyword evidence="2" id="KW-1185">Reference proteome</keyword>